<keyword evidence="1" id="KW-0812">Transmembrane</keyword>
<reference evidence="2 3" key="2">
    <citation type="journal article" date="2016" name="Int. J. Syst. Evol. Microbiol.">
        <title>Taxonomy of haemolytic and/or proteolytic strains of the genus Acinetobacter with the proposal of Acinetobacter courvalinii sp. nov. (genomic species 14 sensu Bouvet &amp; Jeanjean), Acinetobacter dispersus sp. nov. (genomic species 17), Acinetobacter modestus sp. nov., Acinetobacter proteolyticus sp. nov. and Acinetobacter vivianii sp. nov.</title>
        <authorList>
            <person name="Nemec A."/>
            <person name="Radolfova-Krizova L."/>
            <person name="Maixnerova M."/>
            <person name="Vrestiakova E."/>
            <person name="Jezek P."/>
            <person name="Sedo O."/>
        </authorList>
    </citation>
    <scope>NUCLEOTIDE SEQUENCE [LARGE SCALE GENOMIC DNA]</scope>
    <source>
        <strain evidence="2 3">NIPH 236</strain>
    </source>
</reference>
<dbReference type="RefSeq" id="WP_004659326.1">
    <property type="nucleotide sequence ID" value="NZ_BMDV01000005.1"/>
</dbReference>
<evidence type="ECO:0000313" key="2">
    <source>
        <dbReference type="EMBL" id="ENU28355.1"/>
    </source>
</evidence>
<gene>
    <name evidence="2" type="ORF">F992_00468</name>
</gene>
<keyword evidence="1" id="KW-1133">Transmembrane helix</keyword>
<keyword evidence="3" id="KW-1185">Reference proteome</keyword>
<evidence type="ECO:0000313" key="3">
    <source>
        <dbReference type="Proteomes" id="UP000013190"/>
    </source>
</evidence>
<accession>A0ABP2U1D2</accession>
<sequence length="293" mass="34308">MNHRYAILVYVLIIGNLYLGYLLLPFFPVLIPINRHHTHLAHQSFLQPHSQVHHVLKCSTVVTDEAHEVSNDQQLADELMQVFGHDTLWQRTQQTQPPKKLGKNTKHNAHKIIATPNPLSASWSTISNLLPFHNDLDLGSNSDTDIYVQFLAKKNWILHSGLRLNTTQIFRYGSSSKNYAETYLDLTQKFQQQAQISTQFNFSKTQDSEYVWSNRTFQKLNLLSQNNLTYGILTTGDYENKALRVNEWGPYFSWKRPIWRNWVFMQNDINYVNMPTSEQGYSFNYQMKFEAQF</sequence>
<name>A0ABP2U1D2_9GAMM</name>
<organism evidence="2 3">
    <name type="scientific">Acinetobacter modestus</name>
    <dbReference type="NCBI Taxonomy" id="1776740"/>
    <lineage>
        <taxon>Bacteria</taxon>
        <taxon>Pseudomonadati</taxon>
        <taxon>Pseudomonadota</taxon>
        <taxon>Gammaproteobacteria</taxon>
        <taxon>Moraxellales</taxon>
        <taxon>Moraxellaceae</taxon>
        <taxon>Acinetobacter</taxon>
    </lineage>
</organism>
<protein>
    <recommendedName>
        <fullName evidence="4">Selenocysteine synthase</fullName>
    </recommendedName>
</protein>
<feature type="transmembrane region" description="Helical" evidence="1">
    <location>
        <begin position="7"/>
        <end position="31"/>
    </location>
</feature>
<proteinExistence type="predicted"/>
<comment type="caution">
    <text evidence="2">The sequence shown here is derived from an EMBL/GenBank/DDBJ whole genome shotgun (WGS) entry which is preliminary data.</text>
</comment>
<keyword evidence="1" id="KW-0472">Membrane</keyword>
<dbReference type="EMBL" id="APOJ01000015">
    <property type="protein sequence ID" value="ENU28355.1"/>
    <property type="molecule type" value="Genomic_DNA"/>
</dbReference>
<reference evidence="3" key="1">
    <citation type="submission" date="2013-02" db="EMBL/GenBank/DDBJ databases">
        <title>The Genome Sequence of Acinetobacter sp. NIPH 236.</title>
        <authorList>
            <consortium name="The Broad Institute Genome Sequencing Platform"/>
            <consortium name="The Broad Institute Genome Sequencing Center for Infectious Disease"/>
            <person name="Cerqueira G."/>
            <person name="Feldgarden M."/>
            <person name="Courvalin P."/>
            <person name="Perichon B."/>
            <person name="Grillot-Courvalin C."/>
            <person name="Clermont D."/>
            <person name="Rocha E."/>
            <person name="Yoon E.-J."/>
            <person name="Nemec A."/>
            <person name="Walker B."/>
            <person name="Young S.K."/>
            <person name="Zeng Q."/>
            <person name="Gargeya S."/>
            <person name="Fitzgerald M."/>
            <person name="Haas B."/>
            <person name="Abouelleil A."/>
            <person name="Alvarado L."/>
            <person name="Arachchi H.M."/>
            <person name="Berlin A.M."/>
            <person name="Chapman S.B."/>
            <person name="Dewar J."/>
            <person name="Goldberg J."/>
            <person name="Griggs A."/>
            <person name="Gujja S."/>
            <person name="Hansen M."/>
            <person name="Howarth C."/>
            <person name="Imamovic A."/>
            <person name="Larimer J."/>
            <person name="McCowan C."/>
            <person name="Murphy C."/>
            <person name="Neiman D."/>
            <person name="Pearson M."/>
            <person name="Priest M."/>
            <person name="Roberts A."/>
            <person name="Saif S."/>
            <person name="Shea T."/>
            <person name="Sisk P."/>
            <person name="Sykes S."/>
            <person name="Wortman J."/>
            <person name="Nusbaum C."/>
            <person name="Birren B."/>
        </authorList>
    </citation>
    <scope>NUCLEOTIDE SEQUENCE [LARGE SCALE GENOMIC DNA]</scope>
    <source>
        <strain evidence="3">NIPH 236</strain>
    </source>
</reference>
<dbReference type="Proteomes" id="UP000013190">
    <property type="component" value="Unassembled WGS sequence"/>
</dbReference>
<evidence type="ECO:0008006" key="4">
    <source>
        <dbReference type="Google" id="ProtNLM"/>
    </source>
</evidence>
<dbReference type="GeneID" id="92833899"/>
<evidence type="ECO:0000256" key="1">
    <source>
        <dbReference type="SAM" id="Phobius"/>
    </source>
</evidence>